<dbReference type="OrthoDB" id="4701311at2"/>
<evidence type="ECO:0000313" key="2">
    <source>
        <dbReference type="Proteomes" id="UP000192801"/>
    </source>
</evidence>
<dbReference type="STRING" id="444597.BST26_09425"/>
<keyword evidence="2" id="KW-1185">Reference proteome</keyword>
<proteinExistence type="predicted"/>
<dbReference type="EMBL" id="MVHS01000017">
    <property type="protein sequence ID" value="ORA70902.1"/>
    <property type="molecule type" value="Genomic_DNA"/>
</dbReference>
<reference evidence="1 2" key="1">
    <citation type="submission" date="2016-12" db="EMBL/GenBank/DDBJ databases">
        <title>The new phylogeny of genus Mycobacterium.</title>
        <authorList>
            <person name="Tortoli E."/>
            <person name="Trovato A."/>
            <person name="Cirillo D.M."/>
        </authorList>
    </citation>
    <scope>NUCLEOTIDE SEQUENCE [LARGE SCALE GENOMIC DNA]</scope>
    <source>
        <strain evidence="1 2">DSM 45130</strain>
    </source>
</reference>
<dbReference type="Gene3D" id="3.40.960.10">
    <property type="entry name" value="VSR Endonuclease"/>
    <property type="match status" value="1"/>
</dbReference>
<accession>A0A1X0DFF5</accession>
<sequence length="287" mass="32197">MEDPGVHPWAEWQRRGVTRSALRQGLRNGRFTQVNHGWYAVGGAEPDAVEAVRRGGALSCLPALARHNVWIPPHHQKLHVRGGHRAHAARPGRFCRQFSRPEPVLAAIDDPLTALRHALRCLDPEGITVVCDSLLNTSLRAMSGEPIAEILTPTEVESAFQGAPGYIRRALDLCDARAASGTETMVRLRLRSKRVKVDLQVEIPEVGHVDLLAGDRLIIEADSLTYHLGPAEFRTDRHRDQQAARQGLLHMRLTYEDVVYDWQRTEEIILSAIRSGHHRGPRRRKVV</sequence>
<organism evidence="1 2">
    <name type="scientific">Mycolicibacterium insubricum</name>
    <dbReference type="NCBI Taxonomy" id="444597"/>
    <lineage>
        <taxon>Bacteria</taxon>
        <taxon>Bacillati</taxon>
        <taxon>Actinomycetota</taxon>
        <taxon>Actinomycetes</taxon>
        <taxon>Mycobacteriales</taxon>
        <taxon>Mycobacteriaceae</taxon>
        <taxon>Mycolicibacterium</taxon>
    </lineage>
</organism>
<comment type="caution">
    <text evidence="1">The sequence shown here is derived from an EMBL/GenBank/DDBJ whole genome shotgun (WGS) entry which is preliminary data.</text>
</comment>
<dbReference type="AlphaFoldDB" id="A0A1X0DFF5"/>
<evidence type="ECO:0000313" key="1">
    <source>
        <dbReference type="EMBL" id="ORA70902.1"/>
    </source>
</evidence>
<protein>
    <submittedName>
        <fullName evidence="1">Uncharacterized protein</fullName>
    </submittedName>
</protein>
<name>A0A1X0DFF5_9MYCO</name>
<gene>
    <name evidence="1" type="ORF">BST26_09425</name>
</gene>
<dbReference type="Proteomes" id="UP000192801">
    <property type="component" value="Unassembled WGS sequence"/>
</dbReference>